<dbReference type="GO" id="GO:0000028">
    <property type="term" value="P:ribosomal small subunit assembly"/>
    <property type="evidence" value="ECO:0007669"/>
    <property type="project" value="TreeGrafter"/>
</dbReference>
<feature type="non-terminal residue" evidence="3">
    <location>
        <position position="1"/>
    </location>
</feature>
<dbReference type="PANTHER" id="PTHR42698">
    <property type="entry name" value="GTPASE ERA"/>
    <property type="match status" value="1"/>
</dbReference>
<dbReference type="GO" id="GO:0019843">
    <property type="term" value="F:rRNA binding"/>
    <property type="evidence" value="ECO:0007669"/>
    <property type="project" value="TreeGrafter"/>
</dbReference>
<organism evidence="3">
    <name type="scientific">marine metagenome</name>
    <dbReference type="NCBI Taxonomy" id="408172"/>
    <lineage>
        <taxon>unclassified sequences</taxon>
        <taxon>metagenomes</taxon>
        <taxon>ecological metagenomes</taxon>
    </lineage>
</organism>
<dbReference type="InterPro" id="IPR005662">
    <property type="entry name" value="GTPase_Era-like"/>
</dbReference>
<dbReference type="GO" id="GO:0043024">
    <property type="term" value="F:ribosomal small subunit binding"/>
    <property type="evidence" value="ECO:0007669"/>
    <property type="project" value="TreeGrafter"/>
</dbReference>
<dbReference type="GO" id="GO:0005829">
    <property type="term" value="C:cytosol"/>
    <property type="evidence" value="ECO:0007669"/>
    <property type="project" value="TreeGrafter"/>
</dbReference>
<dbReference type="InterPro" id="IPR005225">
    <property type="entry name" value="Small_GTP-bd"/>
</dbReference>
<dbReference type="AlphaFoldDB" id="A0A382ZRC3"/>
<dbReference type="InterPro" id="IPR027417">
    <property type="entry name" value="P-loop_NTPase"/>
</dbReference>
<dbReference type="PANTHER" id="PTHR42698:SF1">
    <property type="entry name" value="GTPASE ERA, MITOCHONDRIAL"/>
    <property type="match status" value="1"/>
</dbReference>
<name>A0A382ZRC3_9ZZZZ</name>
<dbReference type="Pfam" id="PF01926">
    <property type="entry name" value="MMR_HSR1"/>
    <property type="match status" value="1"/>
</dbReference>
<feature type="domain" description="Era-type G" evidence="2">
    <location>
        <begin position="1"/>
        <end position="137"/>
    </location>
</feature>
<sequence>VGRPNVGKSSLLNRILGSKVSIVSRRPQTTWREIDGIYTENNSQLVIVDSPGMHKRQKRLLSKVANQSAHGAGSGADIICQVIDARHWNQEDQRVLDHFAGRGDGLWLLLNKVDLLRSPELVLPRIEELQRKHSWGQ</sequence>
<evidence type="ECO:0000313" key="3">
    <source>
        <dbReference type="EMBL" id="SVD98044.1"/>
    </source>
</evidence>
<dbReference type="SUPFAM" id="SSF52540">
    <property type="entry name" value="P-loop containing nucleoside triphosphate hydrolases"/>
    <property type="match status" value="1"/>
</dbReference>
<comment type="similarity">
    <text evidence="1">Belongs to the TRAFAC class TrmE-Era-EngA-EngB-Septin-like GTPase superfamily. Era GTPase family.</text>
</comment>
<proteinExistence type="inferred from homology"/>
<dbReference type="PROSITE" id="PS51713">
    <property type="entry name" value="G_ERA"/>
    <property type="match status" value="1"/>
</dbReference>
<feature type="non-terminal residue" evidence="3">
    <location>
        <position position="137"/>
    </location>
</feature>
<dbReference type="InterPro" id="IPR006073">
    <property type="entry name" value="GTP-bd"/>
</dbReference>
<evidence type="ECO:0000259" key="2">
    <source>
        <dbReference type="PROSITE" id="PS51713"/>
    </source>
</evidence>
<dbReference type="InterPro" id="IPR030388">
    <property type="entry name" value="G_ERA_dom"/>
</dbReference>
<dbReference type="NCBIfam" id="TIGR00231">
    <property type="entry name" value="small_GTP"/>
    <property type="match status" value="1"/>
</dbReference>
<accession>A0A382ZRC3</accession>
<protein>
    <recommendedName>
        <fullName evidence="2">Era-type G domain-containing protein</fullName>
    </recommendedName>
</protein>
<evidence type="ECO:0000256" key="1">
    <source>
        <dbReference type="ARBA" id="ARBA00007921"/>
    </source>
</evidence>
<dbReference type="EMBL" id="UINC01186027">
    <property type="protein sequence ID" value="SVD98044.1"/>
    <property type="molecule type" value="Genomic_DNA"/>
</dbReference>
<dbReference type="Gene3D" id="3.40.50.300">
    <property type="entry name" value="P-loop containing nucleotide triphosphate hydrolases"/>
    <property type="match status" value="1"/>
</dbReference>
<dbReference type="CDD" id="cd04163">
    <property type="entry name" value="Era"/>
    <property type="match status" value="1"/>
</dbReference>
<gene>
    <name evidence="3" type="ORF">METZ01_LOCUS450898</name>
</gene>
<dbReference type="GO" id="GO:0005525">
    <property type="term" value="F:GTP binding"/>
    <property type="evidence" value="ECO:0007669"/>
    <property type="project" value="InterPro"/>
</dbReference>
<reference evidence="3" key="1">
    <citation type="submission" date="2018-05" db="EMBL/GenBank/DDBJ databases">
        <authorList>
            <person name="Lanie J.A."/>
            <person name="Ng W.-L."/>
            <person name="Kazmierczak K.M."/>
            <person name="Andrzejewski T.M."/>
            <person name="Davidsen T.M."/>
            <person name="Wayne K.J."/>
            <person name="Tettelin H."/>
            <person name="Glass J.I."/>
            <person name="Rusch D."/>
            <person name="Podicherti R."/>
            <person name="Tsui H.-C.T."/>
            <person name="Winkler M.E."/>
        </authorList>
    </citation>
    <scope>NUCLEOTIDE SEQUENCE</scope>
</reference>